<dbReference type="Pfam" id="PF01790">
    <property type="entry name" value="LGT"/>
    <property type="match status" value="1"/>
</dbReference>
<dbReference type="GO" id="GO:0008961">
    <property type="term" value="F:phosphatidylglycerol-prolipoprotein diacylglyceryl transferase activity"/>
    <property type="evidence" value="ECO:0007669"/>
    <property type="project" value="InterPro"/>
</dbReference>
<dbReference type="AlphaFoldDB" id="A0A0P9FDU8"/>
<comment type="caution">
    <text evidence="2">The sequence shown here is derived from an EMBL/GenBank/DDBJ whole genome shotgun (WGS) entry which is preliminary data.</text>
</comment>
<dbReference type="GO" id="GO:0042158">
    <property type="term" value="P:lipoprotein biosynthetic process"/>
    <property type="evidence" value="ECO:0007669"/>
    <property type="project" value="InterPro"/>
</dbReference>
<gene>
    <name evidence="2" type="ORF">SE17_00645</name>
</gene>
<evidence type="ECO:0000313" key="2">
    <source>
        <dbReference type="EMBL" id="KPV54953.1"/>
    </source>
</evidence>
<feature type="transmembrane region" description="Helical" evidence="1">
    <location>
        <begin position="30"/>
        <end position="47"/>
    </location>
</feature>
<name>A0A0P9FDU8_9CHLR</name>
<evidence type="ECO:0000256" key="1">
    <source>
        <dbReference type="SAM" id="Phobius"/>
    </source>
</evidence>
<keyword evidence="3" id="KW-1185">Reference proteome</keyword>
<keyword evidence="1" id="KW-0472">Membrane</keyword>
<sequence>MLLSGEAFGLPTSMPWGVPLFGTIRHPTQIYFALTALISLGILVWLARRSLPTGTLAIAYVGD</sequence>
<keyword evidence="1" id="KW-1133">Transmembrane helix</keyword>
<dbReference type="EMBL" id="LJCR01000005">
    <property type="protein sequence ID" value="KPV54953.1"/>
    <property type="molecule type" value="Genomic_DNA"/>
</dbReference>
<evidence type="ECO:0000313" key="3">
    <source>
        <dbReference type="Proteomes" id="UP000050509"/>
    </source>
</evidence>
<evidence type="ECO:0008006" key="4">
    <source>
        <dbReference type="Google" id="ProtNLM"/>
    </source>
</evidence>
<protein>
    <recommendedName>
        <fullName evidence="4">Prolipoprotein diacylglyceryl transferase</fullName>
    </recommendedName>
</protein>
<dbReference type="GO" id="GO:0005886">
    <property type="term" value="C:plasma membrane"/>
    <property type="evidence" value="ECO:0007669"/>
    <property type="project" value="InterPro"/>
</dbReference>
<dbReference type="InterPro" id="IPR001640">
    <property type="entry name" value="Lgt"/>
</dbReference>
<organism evidence="2 3">
    <name type="scientific">Kouleothrix aurantiaca</name>
    <dbReference type="NCBI Taxonomy" id="186479"/>
    <lineage>
        <taxon>Bacteria</taxon>
        <taxon>Bacillati</taxon>
        <taxon>Chloroflexota</taxon>
        <taxon>Chloroflexia</taxon>
        <taxon>Chloroflexales</taxon>
        <taxon>Roseiflexineae</taxon>
        <taxon>Roseiflexaceae</taxon>
        <taxon>Kouleothrix</taxon>
    </lineage>
</organism>
<keyword evidence="1" id="KW-0812">Transmembrane</keyword>
<accession>A0A0P9FDU8</accession>
<reference evidence="2 3" key="1">
    <citation type="submission" date="2015-09" db="EMBL/GenBank/DDBJ databases">
        <title>Draft genome sequence of Kouleothrix aurantiaca JCM 19913.</title>
        <authorList>
            <person name="Hemp J."/>
        </authorList>
    </citation>
    <scope>NUCLEOTIDE SEQUENCE [LARGE SCALE GENOMIC DNA]</scope>
    <source>
        <strain evidence="2 3">COM-B</strain>
    </source>
</reference>
<proteinExistence type="predicted"/>
<dbReference type="Proteomes" id="UP000050509">
    <property type="component" value="Unassembled WGS sequence"/>
</dbReference>